<dbReference type="EMBL" id="CP108264">
    <property type="protein sequence ID" value="WTU78131.1"/>
    <property type="molecule type" value="Genomic_DNA"/>
</dbReference>
<name>A0AAU2JZ76_9ACTN</name>
<protein>
    <submittedName>
        <fullName evidence="1">Uncharacterized protein</fullName>
    </submittedName>
</protein>
<proteinExistence type="predicted"/>
<sequence length="209" mass="21743">MTPIAPSPIVPAQGRLSRTATFAPHDEERQRQDFCAGSVPAAGAGVIVPVGAAGSGGPADAGTLPSVFLVYLHEDERTFGPAPQLRDAFALLDEHGAMEVVGRLDLGTAWSGFGGARPLVKLRLEFPGPHPARGAVSIVVPAEEHAEVWHHIVGGGLLGLTTRERLERATAGPRASFAAGLEACVLVGVGTSPVLEKLITAYGWPWPRG</sequence>
<reference evidence="1" key="1">
    <citation type="submission" date="2022-10" db="EMBL/GenBank/DDBJ databases">
        <title>The complete genomes of actinobacterial strains from the NBC collection.</title>
        <authorList>
            <person name="Joergensen T.S."/>
            <person name="Alvarez Arevalo M."/>
            <person name="Sterndorff E.B."/>
            <person name="Faurdal D."/>
            <person name="Vuksanovic O."/>
            <person name="Mourched A.-S."/>
            <person name="Charusanti P."/>
            <person name="Shaw S."/>
            <person name="Blin K."/>
            <person name="Weber T."/>
        </authorList>
    </citation>
    <scope>NUCLEOTIDE SEQUENCE</scope>
    <source>
        <strain evidence="1">NBC_00049</strain>
    </source>
</reference>
<organism evidence="1">
    <name type="scientific">Streptomyces sp. NBC_00049</name>
    <dbReference type="NCBI Taxonomy" id="2903617"/>
    <lineage>
        <taxon>Bacteria</taxon>
        <taxon>Bacillati</taxon>
        <taxon>Actinomycetota</taxon>
        <taxon>Actinomycetes</taxon>
        <taxon>Kitasatosporales</taxon>
        <taxon>Streptomycetaceae</taxon>
        <taxon>Streptomyces</taxon>
    </lineage>
</organism>
<gene>
    <name evidence="1" type="ORF">OG327_35215</name>
</gene>
<dbReference type="AlphaFoldDB" id="A0AAU2JZ76"/>
<evidence type="ECO:0000313" key="1">
    <source>
        <dbReference type="EMBL" id="WTU78131.1"/>
    </source>
</evidence>
<accession>A0AAU2JZ76</accession>